<evidence type="ECO:0000313" key="2">
    <source>
        <dbReference type="Proteomes" id="UP000673394"/>
    </source>
</evidence>
<organism evidence="1 2">
    <name type="scientific">Paenibacillus lignilyticus</name>
    <dbReference type="NCBI Taxonomy" id="1172615"/>
    <lineage>
        <taxon>Bacteria</taxon>
        <taxon>Bacillati</taxon>
        <taxon>Bacillota</taxon>
        <taxon>Bacilli</taxon>
        <taxon>Bacillales</taxon>
        <taxon>Paenibacillaceae</taxon>
        <taxon>Paenibacillus</taxon>
    </lineage>
</organism>
<comment type="caution">
    <text evidence="1">The sequence shown here is derived from an EMBL/GenBank/DDBJ whole genome shotgun (WGS) entry which is preliminary data.</text>
</comment>
<name>A0ABS5CKC5_9BACL</name>
<dbReference type="EMBL" id="JAGKSP010000017">
    <property type="protein sequence ID" value="MBP3966317.1"/>
    <property type="molecule type" value="Genomic_DNA"/>
</dbReference>
<protein>
    <submittedName>
        <fullName evidence="1">Uncharacterized protein</fullName>
    </submittedName>
</protein>
<proteinExistence type="predicted"/>
<evidence type="ECO:0000313" key="1">
    <source>
        <dbReference type="EMBL" id="MBP3966317.1"/>
    </source>
</evidence>
<accession>A0ABS5CKC5</accession>
<keyword evidence="2" id="KW-1185">Reference proteome</keyword>
<sequence length="63" mass="6648">MVGSLCKRNSRLHGAFLAVGQTVSGYAAYGLQMCLFGGGIGWCAKVSIRGGIGQKWRLGTDNK</sequence>
<dbReference type="RefSeq" id="WP_210663398.1">
    <property type="nucleotide sequence ID" value="NZ_JAGKSP010000017.1"/>
</dbReference>
<dbReference type="Proteomes" id="UP000673394">
    <property type="component" value="Unassembled WGS sequence"/>
</dbReference>
<gene>
    <name evidence="1" type="ORF">I8J30_26795</name>
</gene>
<reference evidence="1 2" key="1">
    <citation type="submission" date="2021-04" db="EMBL/GenBank/DDBJ databases">
        <title>Paenibacillus sp. DLE-14 whole genome sequence.</title>
        <authorList>
            <person name="Ham Y.J."/>
        </authorList>
    </citation>
    <scope>NUCLEOTIDE SEQUENCE [LARGE SCALE GENOMIC DNA]</scope>
    <source>
        <strain evidence="1 2">DLE-14</strain>
    </source>
</reference>